<proteinExistence type="predicted"/>
<keyword evidence="2" id="KW-1185">Reference proteome</keyword>
<evidence type="ECO:0000313" key="1">
    <source>
        <dbReference type="EMBL" id="EUD65074.1"/>
    </source>
</evidence>
<dbReference type="RefSeq" id="XP_008818390.1">
    <property type="nucleotide sequence ID" value="XM_008820168.1"/>
</dbReference>
<protein>
    <submittedName>
        <fullName evidence="1">Uncharacterized protein</fullName>
    </submittedName>
</protein>
<reference evidence="1 2" key="1">
    <citation type="submission" date="2013-02" db="EMBL/GenBank/DDBJ databases">
        <title>The Genome Sequence of Plasmodium inui San Antonio 1.</title>
        <authorList>
            <consortium name="The Broad Institute Genome Sequencing Platform"/>
            <consortium name="The Broad Institute Genome Sequencing Center for Infectious Disease"/>
            <person name="Neafsey D."/>
            <person name="Cheeseman I."/>
            <person name="Volkman S."/>
            <person name="Adams J."/>
            <person name="Walker B."/>
            <person name="Young S.K."/>
            <person name="Zeng Q."/>
            <person name="Gargeya S."/>
            <person name="Fitzgerald M."/>
            <person name="Haas B."/>
            <person name="Abouelleil A."/>
            <person name="Alvarado L."/>
            <person name="Arachchi H.M."/>
            <person name="Berlin A.M."/>
            <person name="Chapman S.B."/>
            <person name="Dewar J."/>
            <person name="Goldberg J."/>
            <person name="Griggs A."/>
            <person name="Gujja S."/>
            <person name="Hansen M."/>
            <person name="Howarth C."/>
            <person name="Imamovic A."/>
            <person name="Larimer J."/>
            <person name="McCowan C."/>
            <person name="Murphy C."/>
            <person name="Neiman D."/>
            <person name="Pearson M."/>
            <person name="Priest M."/>
            <person name="Roberts A."/>
            <person name="Saif S."/>
            <person name="Shea T."/>
            <person name="Sisk P."/>
            <person name="Sykes S."/>
            <person name="Wortman J."/>
            <person name="Nusbaum C."/>
            <person name="Birren B."/>
        </authorList>
    </citation>
    <scope>NUCLEOTIDE SEQUENCE [LARGE SCALE GENOMIC DNA]</scope>
    <source>
        <strain evidence="1 2">San Antonio 1</strain>
    </source>
</reference>
<sequence>MRNIERGDQVLMEELIDSVTGASVYDLFEEYGKKQIHPHCDNCFINDRNGEPKKITECVLCLTGILGKWKGLTWEQWKKDTKYEKKGDELELWKDLDSWAYLLMSKDETLRASWEGNMQYLWNKVIRGIAKEIPNRERRRRNLGIPVSKEEALIKLTHGWTNAFIEETKSRKLSTSEVICTVLSRMGWMPPRGKMHDMCSSITGKEG</sequence>
<dbReference type="EMBL" id="KI965484">
    <property type="protein sequence ID" value="EUD65074.1"/>
    <property type="molecule type" value="Genomic_DNA"/>
</dbReference>
<dbReference type="VEuPathDB" id="PlasmoDB:C922_04589"/>
<accession>W7A7K7</accession>
<dbReference type="AlphaFoldDB" id="W7A7K7"/>
<evidence type="ECO:0000313" key="2">
    <source>
        <dbReference type="Proteomes" id="UP000030640"/>
    </source>
</evidence>
<organism evidence="1 2">
    <name type="scientific">Plasmodium inui San Antonio 1</name>
    <dbReference type="NCBI Taxonomy" id="1237626"/>
    <lineage>
        <taxon>Eukaryota</taxon>
        <taxon>Sar</taxon>
        <taxon>Alveolata</taxon>
        <taxon>Apicomplexa</taxon>
        <taxon>Aconoidasida</taxon>
        <taxon>Haemosporida</taxon>
        <taxon>Plasmodiidae</taxon>
        <taxon>Plasmodium</taxon>
        <taxon>Plasmodium (Plasmodium)</taxon>
    </lineage>
</organism>
<name>W7A7K7_9APIC</name>
<dbReference type="GeneID" id="20039863"/>
<dbReference type="Proteomes" id="UP000030640">
    <property type="component" value="Unassembled WGS sequence"/>
</dbReference>
<gene>
    <name evidence="1" type="ORF">C922_04589</name>
</gene>